<dbReference type="EMBL" id="JARKIE010000444">
    <property type="protein sequence ID" value="KAJ7638096.1"/>
    <property type="molecule type" value="Genomic_DNA"/>
</dbReference>
<dbReference type="Proteomes" id="UP001221757">
    <property type="component" value="Unassembled WGS sequence"/>
</dbReference>
<evidence type="ECO:0000313" key="2">
    <source>
        <dbReference type="EMBL" id="KAJ7638096.1"/>
    </source>
</evidence>
<proteinExistence type="predicted"/>
<dbReference type="AlphaFoldDB" id="A0AAD7C352"/>
<organism evidence="2 3">
    <name type="scientific">Mycena rosella</name>
    <name type="common">Pink bonnet</name>
    <name type="synonym">Agaricus rosellus</name>
    <dbReference type="NCBI Taxonomy" id="1033263"/>
    <lineage>
        <taxon>Eukaryota</taxon>
        <taxon>Fungi</taxon>
        <taxon>Dikarya</taxon>
        <taxon>Basidiomycota</taxon>
        <taxon>Agaricomycotina</taxon>
        <taxon>Agaricomycetes</taxon>
        <taxon>Agaricomycetidae</taxon>
        <taxon>Agaricales</taxon>
        <taxon>Marasmiineae</taxon>
        <taxon>Mycenaceae</taxon>
        <taxon>Mycena</taxon>
    </lineage>
</organism>
<protein>
    <submittedName>
        <fullName evidence="2">Uncharacterized protein</fullName>
    </submittedName>
</protein>
<keyword evidence="3" id="KW-1185">Reference proteome</keyword>
<feature type="compositionally biased region" description="Gly residues" evidence="1">
    <location>
        <begin position="428"/>
        <end position="444"/>
    </location>
</feature>
<feature type="region of interest" description="Disordered" evidence="1">
    <location>
        <begin position="257"/>
        <end position="304"/>
    </location>
</feature>
<comment type="caution">
    <text evidence="2">The sequence shown here is derived from an EMBL/GenBank/DDBJ whole genome shotgun (WGS) entry which is preliminary data.</text>
</comment>
<evidence type="ECO:0000313" key="3">
    <source>
        <dbReference type="Proteomes" id="UP001221757"/>
    </source>
</evidence>
<accession>A0AAD7C352</accession>
<feature type="region of interest" description="Disordered" evidence="1">
    <location>
        <begin position="414"/>
        <end position="444"/>
    </location>
</feature>
<sequence length="496" mass="52739">MVIQNDSNFVPTVHPSSTSNVVGQDASGPIKIGHVQLCDGYEHALGPELRSGRSNQHIPRCFLLTKYAGDARVSDQGDSERFRRVGRSKARAIREAGEGFGGAGIMTMLVGIGILRSSRCGWRHRVRAGRSLCTAGSDGRLVNALVGLPTFVAAWHAEKQAAPRRRGPAPEARDKRLYVPGLVGLGSGPEFCPTHDPGLSPGLSGSHWGSDFSNEMAKLRQFNNCKLKYCIPNSGVEKTVCEGSKIYRMRLTRAKKYSQARAQAQARPDPGPTSGSGRVGDFLKPKPAPTRPKPGLSSPTRPAHHYSEGAAAACALVGCAGARQGSRRSAFCVHGATWKALSVSRGSVRCAGVQHTIECTPPGRGPGGARGAGMGGIAWGPRCSHHLEERIGARCRPEDVRHIEECAAKERVVDDSVGGGGDDRDGVRPGGHVEGTERGAGGGAAVKEGLHDFVGVGGFDDTRIPKKALLLWGCVWELYLFKGFQKGRKKCNPISL</sequence>
<reference evidence="2" key="1">
    <citation type="submission" date="2023-03" db="EMBL/GenBank/DDBJ databases">
        <title>Massive genome expansion in bonnet fungi (Mycena s.s.) driven by repeated elements and novel gene families across ecological guilds.</title>
        <authorList>
            <consortium name="Lawrence Berkeley National Laboratory"/>
            <person name="Harder C.B."/>
            <person name="Miyauchi S."/>
            <person name="Viragh M."/>
            <person name="Kuo A."/>
            <person name="Thoen E."/>
            <person name="Andreopoulos B."/>
            <person name="Lu D."/>
            <person name="Skrede I."/>
            <person name="Drula E."/>
            <person name="Henrissat B."/>
            <person name="Morin E."/>
            <person name="Kohler A."/>
            <person name="Barry K."/>
            <person name="LaButti K."/>
            <person name="Morin E."/>
            <person name="Salamov A."/>
            <person name="Lipzen A."/>
            <person name="Mereny Z."/>
            <person name="Hegedus B."/>
            <person name="Baldrian P."/>
            <person name="Stursova M."/>
            <person name="Weitz H."/>
            <person name="Taylor A."/>
            <person name="Grigoriev I.V."/>
            <person name="Nagy L.G."/>
            <person name="Martin F."/>
            <person name="Kauserud H."/>
        </authorList>
    </citation>
    <scope>NUCLEOTIDE SEQUENCE</scope>
    <source>
        <strain evidence="2">CBHHK067</strain>
    </source>
</reference>
<gene>
    <name evidence="2" type="ORF">B0H17DRAFT_1187306</name>
</gene>
<evidence type="ECO:0000256" key="1">
    <source>
        <dbReference type="SAM" id="MobiDB-lite"/>
    </source>
</evidence>
<name>A0AAD7C352_MYCRO</name>